<dbReference type="Proteomes" id="UP001401887">
    <property type="component" value="Unassembled WGS sequence"/>
</dbReference>
<evidence type="ECO:0000313" key="3">
    <source>
        <dbReference type="Proteomes" id="UP001401887"/>
    </source>
</evidence>
<dbReference type="PANTHER" id="PTHR34386:SF1">
    <property type="entry name" value="GLUTAREDOXIN-LIKE PROTEIN NRDH"/>
    <property type="match status" value="1"/>
</dbReference>
<gene>
    <name evidence="2" type="ORF">Dcar01_03757</name>
</gene>
<sequence length="81" mass="8877">MPDVTLYTVPNCADCEAVKRLLGHEGVPFVEKNVRADPEALAEMQRRAGVRIAPVTVIGEQAFYGPFDGQRPRILAALRKG</sequence>
<proteinExistence type="predicted"/>
<comment type="caution">
    <text evidence="2">The sequence shown here is derived from an EMBL/GenBank/DDBJ whole genome shotgun (WGS) entry which is preliminary data.</text>
</comment>
<reference evidence="2 3" key="1">
    <citation type="submission" date="2024-02" db="EMBL/GenBank/DDBJ databases">
        <title>Deinococcus carri NBRC 110142.</title>
        <authorList>
            <person name="Ichikawa N."/>
            <person name="Katano-Makiyama Y."/>
            <person name="Hidaka K."/>
        </authorList>
    </citation>
    <scope>NUCLEOTIDE SEQUENCE [LARGE SCALE GENOMIC DNA]</scope>
    <source>
        <strain evidence="2 3">NBRC 110142</strain>
    </source>
</reference>
<dbReference type="Gene3D" id="3.40.30.10">
    <property type="entry name" value="Glutaredoxin"/>
    <property type="match status" value="1"/>
</dbReference>
<keyword evidence="3" id="KW-1185">Reference proteome</keyword>
<evidence type="ECO:0000259" key="1">
    <source>
        <dbReference type="Pfam" id="PF00462"/>
    </source>
</evidence>
<feature type="domain" description="Glutaredoxin" evidence="1">
    <location>
        <begin position="4"/>
        <end position="61"/>
    </location>
</feature>
<dbReference type="PROSITE" id="PS51354">
    <property type="entry name" value="GLUTAREDOXIN_2"/>
    <property type="match status" value="1"/>
</dbReference>
<name>A0ABP9WCE4_9DEIO</name>
<dbReference type="InterPro" id="IPR002109">
    <property type="entry name" value="Glutaredoxin"/>
</dbReference>
<dbReference type="InterPro" id="IPR036249">
    <property type="entry name" value="Thioredoxin-like_sf"/>
</dbReference>
<dbReference type="RefSeq" id="WP_345468342.1">
    <property type="nucleotide sequence ID" value="NZ_BAABRP010000031.1"/>
</dbReference>
<organism evidence="2 3">
    <name type="scientific">Deinococcus carri</name>
    <dbReference type="NCBI Taxonomy" id="1211323"/>
    <lineage>
        <taxon>Bacteria</taxon>
        <taxon>Thermotogati</taxon>
        <taxon>Deinococcota</taxon>
        <taxon>Deinococci</taxon>
        <taxon>Deinococcales</taxon>
        <taxon>Deinococcaceae</taxon>
        <taxon>Deinococcus</taxon>
    </lineage>
</organism>
<accession>A0ABP9WCE4</accession>
<dbReference type="SUPFAM" id="SSF52833">
    <property type="entry name" value="Thioredoxin-like"/>
    <property type="match status" value="1"/>
</dbReference>
<evidence type="ECO:0000313" key="2">
    <source>
        <dbReference type="EMBL" id="GAA5514993.1"/>
    </source>
</evidence>
<protein>
    <recommendedName>
        <fullName evidence="1">Glutaredoxin domain-containing protein</fullName>
    </recommendedName>
</protein>
<dbReference type="Pfam" id="PF00462">
    <property type="entry name" value="Glutaredoxin"/>
    <property type="match status" value="1"/>
</dbReference>
<dbReference type="EMBL" id="BAABRP010000031">
    <property type="protein sequence ID" value="GAA5514993.1"/>
    <property type="molecule type" value="Genomic_DNA"/>
</dbReference>
<dbReference type="PANTHER" id="PTHR34386">
    <property type="entry name" value="GLUTAREDOXIN"/>
    <property type="match status" value="1"/>
</dbReference>
<dbReference type="InterPro" id="IPR051548">
    <property type="entry name" value="Grx-like_ET"/>
</dbReference>
<dbReference type="CDD" id="cd02976">
    <property type="entry name" value="NrdH"/>
    <property type="match status" value="1"/>
</dbReference>